<evidence type="ECO:0000256" key="1">
    <source>
        <dbReference type="ARBA" id="ARBA00022842"/>
    </source>
</evidence>
<accession>A0A1S9RWR5</accession>
<proteinExistence type="predicted"/>
<organism evidence="4 5">
    <name type="scientific">Penicillium brasilianum</name>
    <dbReference type="NCBI Taxonomy" id="104259"/>
    <lineage>
        <taxon>Eukaryota</taxon>
        <taxon>Fungi</taxon>
        <taxon>Dikarya</taxon>
        <taxon>Ascomycota</taxon>
        <taxon>Pezizomycotina</taxon>
        <taxon>Eurotiomycetes</taxon>
        <taxon>Eurotiomycetidae</taxon>
        <taxon>Eurotiales</taxon>
        <taxon>Aspergillaceae</taxon>
        <taxon>Penicillium</taxon>
    </lineage>
</organism>
<evidence type="ECO:0000256" key="2">
    <source>
        <dbReference type="SAM" id="SignalP"/>
    </source>
</evidence>
<protein>
    <recommendedName>
        <fullName evidence="3">P-type ATPase A domain-containing protein</fullName>
    </recommendedName>
</protein>
<sequence length="131" mass="14459">MAVCVAIVIVVAVTAGNDWQKQKQFGELNERKHDREVRAIRSGKTTQMRISDLTVGDIVCLEPGDTAPADGIVLANYEIKCDESLATGESDQVEKCSGFKYLNTMISVIQIKTKRVTNVKLRCSQVDNDLI</sequence>
<reference evidence="5" key="1">
    <citation type="submission" date="2015-09" db="EMBL/GenBank/DDBJ databases">
        <authorList>
            <person name="Fill T.P."/>
            <person name="Baretta J.F."/>
            <person name="de Almeida L.G."/>
            <person name="Rocha M."/>
            <person name="de Souza D.H."/>
            <person name="Malavazi I."/>
            <person name="Cerdeira L.T."/>
            <person name="Hong H."/>
            <person name="Samborskyy M."/>
            <person name="de Vasconcelos A.T."/>
            <person name="Leadlay P."/>
            <person name="Rodrigues-Filho E."/>
        </authorList>
    </citation>
    <scope>NUCLEOTIDE SEQUENCE [LARGE SCALE GENOMIC DNA]</scope>
    <source>
        <strain evidence="5">LaBioMMi 136</strain>
    </source>
</reference>
<dbReference type="GO" id="GO:0005886">
    <property type="term" value="C:plasma membrane"/>
    <property type="evidence" value="ECO:0007669"/>
    <property type="project" value="TreeGrafter"/>
</dbReference>
<keyword evidence="1" id="KW-0460">Magnesium</keyword>
<feature type="domain" description="P-type ATPase A" evidence="3">
    <location>
        <begin position="34"/>
        <end position="106"/>
    </location>
</feature>
<dbReference type="PANTHER" id="PTHR24093">
    <property type="entry name" value="CATION TRANSPORTING ATPASE"/>
    <property type="match status" value="1"/>
</dbReference>
<gene>
    <name evidence="4" type="ORF">PEBR_07113</name>
</gene>
<feature type="signal peptide" evidence="2">
    <location>
        <begin position="1"/>
        <end position="16"/>
    </location>
</feature>
<evidence type="ECO:0000313" key="4">
    <source>
        <dbReference type="EMBL" id="OOQ89730.1"/>
    </source>
</evidence>
<evidence type="ECO:0000259" key="3">
    <source>
        <dbReference type="Pfam" id="PF00122"/>
    </source>
</evidence>
<dbReference type="AlphaFoldDB" id="A0A1S9RWR5"/>
<dbReference type="SUPFAM" id="SSF81653">
    <property type="entry name" value="Calcium ATPase, transduction domain A"/>
    <property type="match status" value="1"/>
</dbReference>
<dbReference type="InterPro" id="IPR008250">
    <property type="entry name" value="ATPase_P-typ_transduc_dom_A_sf"/>
</dbReference>
<name>A0A1S9RWR5_PENBI</name>
<evidence type="ECO:0000313" key="5">
    <source>
        <dbReference type="Proteomes" id="UP000190744"/>
    </source>
</evidence>
<dbReference type="Gene3D" id="2.70.150.10">
    <property type="entry name" value="Calcium-transporting ATPase, cytoplasmic transduction domain A"/>
    <property type="match status" value="1"/>
</dbReference>
<comment type="caution">
    <text evidence="4">The sequence shown here is derived from an EMBL/GenBank/DDBJ whole genome shotgun (WGS) entry which is preliminary data.</text>
</comment>
<dbReference type="InterPro" id="IPR059000">
    <property type="entry name" value="ATPase_P-type_domA"/>
</dbReference>
<keyword evidence="2" id="KW-0732">Signal</keyword>
<dbReference type="EMBL" id="LJBN01000103">
    <property type="protein sequence ID" value="OOQ89730.1"/>
    <property type="molecule type" value="Genomic_DNA"/>
</dbReference>
<feature type="chain" id="PRO_5012436408" description="P-type ATPase A domain-containing protein" evidence="2">
    <location>
        <begin position="17"/>
        <end position="131"/>
    </location>
</feature>
<dbReference type="GO" id="GO:0006874">
    <property type="term" value="P:intracellular calcium ion homeostasis"/>
    <property type="evidence" value="ECO:0007669"/>
    <property type="project" value="TreeGrafter"/>
</dbReference>
<dbReference type="Proteomes" id="UP000190744">
    <property type="component" value="Unassembled WGS sequence"/>
</dbReference>
<dbReference type="GO" id="GO:0005388">
    <property type="term" value="F:P-type calcium transporter activity"/>
    <property type="evidence" value="ECO:0007669"/>
    <property type="project" value="TreeGrafter"/>
</dbReference>
<dbReference type="PANTHER" id="PTHR24093:SF424">
    <property type="entry name" value="CALCIUM-TRANSPORTING ATPASE"/>
    <property type="match status" value="1"/>
</dbReference>
<dbReference type="Pfam" id="PF00122">
    <property type="entry name" value="E1-E2_ATPase"/>
    <property type="match status" value="1"/>
</dbReference>